<feature type="transmembrane region" description="Helical" evidence="6">
    <location>
        <begin position="20"/>
        <end position="38"/>
    </location>
</feature>
<evidence type="ECO:0000256" key="2">
    <source>
        <dbReference type="ARBA" id="ARBA00022475"/>
    </source>
</evidence>
<dbReference type="KEGG" id="cbab:SMCB_0559"/>
<dbReference type="PANTHER" id="PTHR43738:SF2">
    <property type="entry name" value="ABC TRANSPORTER PERMEASE"/>
    <property type="match status" value="1"/>
</dbReference>
<keyword evidence="4 6" id="KW-1133">Transmembrane helix</keyword>
<name>A0A060NLY3_9BURK</name>
<evidence type="ECO:0000313" key="9">
    <source>
        <dbReference type="EMBL" id="BAO82787.1"/>
    </source>
</evidence>
<feature type="transmembrane region" description="Helical" evidence="6">
    <location>
        <begin position="318"/>
        <end position="337"/>
    </location>
</feature>
<evidence type="ECO:0000259" key="7">
    <source>
        <dbReference type="Pfam" id="PF02687"/>
    </source>
</evidence>
<evidence type="ECO:0000313" key="10">
    <source>
        <dbReference type="Proteomes" id="UP000066014"/>
    </source>
</evidence>
<dbReference type="InterPro" id="IPR003838">
    <property type="entry name" value="ABC3_permease_C"/>
</dbReference>
<feature type="domain" description="ABC3 transporter permease C-terminal" evidence="7">
    <location>
        <begin position="278"/>
        <end position="393"/>
    </location>
</feature>
<evidence type="ECO:0000256" key="6">
    <source>
        <dbReference type="SAM" id="Phobius"/>
    </source>
</evidence>
<organism evidence="9 10">
    <name type="scientific">Serpentinimonas maccroryi</name>
    <dbReference type="NCBI Taxonomy" id="1458426"/>
    <lineage>
        <taxon>Bacteria</taxon>
        <taxon>Pseudomonadati</taxon>
        <taxon>Pseudomonadota</taxon>
        <taxon>Betaproteobacteria</taxon>
        <taxon>Burkholderiales</taxon>
        <taxon>Comamonadaceae</taxon>
        <taxon>Serpentinimonas</taxon>
    </lineage>
</organism>
<evidence type="ECO:0000256" key="5">
    <source>
        <dbReference type="ARBA" id="ARBA00023136"/>
    </source>
</evidence>
<keyword evidence="2" id="KW-1003">Cell membrane</keyword>
<accession>A0A060NLY3</accession>
<keyword evidence="10" id="KW-1185">Reference proteome</keyword>
<comment type="subcellular location">
    <subcellularLocation>
        <location evidence="1">Cell membrane</location>
        <topology evidence="1">Multi-pass membrane protein</topology>
    </subcellularLocation>
</comment>
<gene>
    <name evidence="9" type="ORF">SMCB_0559</name>
</gene>
<dbReference type="RefSeq" id="WP_045534909.1">
    <property type="nucleotide sequence ID" value="NZ_AP014569.1"/>
</dbReference>
<keyword evidence="5 6" id="KW-0472">Membrane</keyword>
<keyword evidence="3 6" id="KW-0812">Transmembrane</keyword>
<evidence type="ECO:0000256" key="3">
    <source>
        <dbReference type="ARBA" id="ARBA00022692"/>
    </source>
</evidence>
<feature type="transmembrane region" description="Helical" evidence="6">
    <location>
        <begin position="277"/>
        <end position="298"/>
    </location>
</feature>
<feature type="domain" description="MacB-like periplasmic core" evidence="8">
    <location>
        <begin position="18"/>
        <end position="183"/>
    </location>
</feature>
<dbReference type="EMBL" id="AP014569">
    <property type="protein sequence ID" value="BAO82787.1"/>
    <property type="molecule type" value="Genomic_DNA"/>
</dbReference>
<dbReference type="PANTHER" id="PTHR43738">
    <property type="entry name" value="ABC TRANSPORTER, MEMBRANE PROTEIN"/>
    <property type="match status" value="1"/>
</dbReference>
<dbReference type="STRING" id="1458426.SMCB_0559"/>
<dbReference type="HOGENOM" id="CLU_035316_0_0_4"/>
<protein>
    <submittedName>
        <fullName evidence="9">ABC-type antimicrobial peptide transport system, permease component</fullName>
    </submittedName>
</protein>
<dbReference type="InterPro" id="IPR051125">
    <property type="entry name" value="ABC-4/HrtB_transporter"/>
</dbReference>
<dbReference type="OrthoDB" id="9784014at2"/>
<dbReference type="Proteomes" id="UP000066014">
    <property type="component" value="Chromosome"/>
</dbReference>
<dbReference type="Pfam" id="PF12704">
    <property type="entry name" value="MacB_PCD"/>
    <property type="match status" value="1"/>
</dbReference>
<evidence type="ECO:0000256" key="4">
    <source>
        <dbReference type="ARBA" id="ARBA00022989"/>
    </source>
</evidence>
<evidence type="ECO:0000256" key="1">
    <source>
        <dbReference type="ARBA" id="ARBA00004651"/>
    </source>
</evidence>
<reference evidence="9 10" key="1">
    <citation type="journal article" date="2014" name="Nat. Commun.">
        <title>Physiological and genomic features of highly alkaliphilic hydrogen-utilizing Betaproteobacteria from a continental serpentinizing site.</title>
        <authorList>
            <person name="Suzuki S."/>
            <person name="Kuenen J.G."/>
            <person name="Schipper K."/>
            <person name="van der Velde S."/>
            <person name="Ishii S."/>
            <person name="Wu A."/>
            <person name="Sorokin D.Y."/>
            <person name="Tenney A."/>
            <person name="Meng X.Y."/>
            <person name="Morrill P.L."/>
            <person name="Kamagata Y."/>
            <person name="Muyzer G."/>
            <person name="Nealson K.H."/>
        </authorList>
    </citation>
    <scope>NUCLEOTIDE SEQUENCE [LARGE SCALE GENOMIC DNA]</scope>
    <source>
        <strain evidence="9 10">B1</strain>
    </source>
</reference>
<proteinExistence type="predicted"/>
<dbReference type="AlphaFoldDB" id="A0A060NLY3"/>
<feature type="transmembrane region" description="Helical" evidence="6">
    <location>
        <begin position="344"/>
        <end position="363"/>
    </location>
</feature>
<dbReference type="InterPro" id="IPR025857">
    <property type="entry name" value="MacB_PCD"/>
</dbReference>
<sequence>MNTLGLSWRYLWSRPLSTVLNLLMLSLGVAAMVFVLSAREQLTNTFERDLAGIDAVVGAKGSPIQLIMSGVFHLDVPPGNIRLADLEQLRQHPQVAAIIPLSLGDNLGGYRIVGTTPDYVALYGAELAQGQLWNAPMQAVLGAQVAASSGLGLGQSFVGVHGLDPVGKAHDQWPYTITGILAPCGCVLDRLVLTATESVWLVHDDLHGMAQMSPEERAAVEAEREVTMALIRYTTPLAAVTFPRFVNEQTNMQAAAPALELTRLLTLLGAGTQVLQGFGLTLLLMAALSVFVALWQAVREREADLAMLRMLGTPPRRLVALLLTEAFALALLALLLGLALAQGLLAALGGWLPTGAATLVQAAHWSPTLLWVPLGVLLLALLAAALPAWRVHRLDVLTLLNRS</sequence>
<dbReference type="Pfam" id="PF02687">
    <property type="entry name" value="FtsX"/>
    <property type="match status" value="1"/>
</dbReference>
<feature type="transmembrane region" description="Helical" evidence="6">
    <location>
        <begin position="369"/>
        <end position="389"/>
    </location>
</feature>
<dbReference type="GO" id="GO:0005886">
    <property type="term" value="C:plasma membrane"/>
    <property type="evidence" value="ECO:0007669"/>
    <property type="project" value="UniProtKB-SubCell"/>
</dbReference>
<evidence type="ECO:0000259" key="8">
    <source>
        <dbReference type="Pfam" id="PF12704"/>
    </source>
</evidence>